<dbReference type="GO" id="GO:0004252">
    <property type="term" value="F:serine-type endopeptidase activity"/>
    <property type="evidence" value="ECO:0007669"/>
    <property type="project" value="InterPro"/>
</dbReference>
<keyword evidence="2" id="KW-0378">Hydrolase</keyword>
<dbReference type="PROSITE" id="PS50106">
    <property type="entry name" value="PDZ"/>
    <property type="match status" value="1"/>
</dbReference>
<dbReference type="InterPro" id="IPR036034">
    <property type="entry name" value="PDZ_sf"/>
</dbReference>
<dbReference type="SUPFAM" id="SSF50494">
    <property type="entry name" value="Trypsin-like serine proteases"/>
    <property type="match status" value="1"/>
</dbReference>
<organism evidence="4 5">
    <name type="scientific">Stackebrandtia endophytica</name>
    <dbReference type="NCBI Taxonomy" id="1496996"/>
    <lineage>
        <taxon>Bacteria</taxon>
        <taxon>Bacillati</taxon>
        <taxon>Actinomycetota</taxon>
        <taxon>Actinomycetes</taxon>
        <taxon>Glycomycetales</taxon>
        <taxon>Glycomycetaceae</taxon>
        <taxon>Stackebrandtia</taxon>
    </lineage>
</organism>
<dbReference type="Gene3D" id="2.40.10.120">
    <property type="match status" value="1"/>
</dbReference>
<evidence type="ECO:0000256" key="1">
    <source>
        <dbReference type="ARBA" id="ARBA00022670"/>
    </source>
</evidence>
<dbReference type="PANTHER" id="PTHR43343:SF3">
    <property type="entry name" value="PROTEASE DO-LIKE 8, CHLOROPLASTIC"/>
    <property type="match status" value="1"/>
</dbReference>
<evidence type="ECO:0000259" key="3">
    <source>
        <dbReference type="PROSITE" id="PS50106"/>
    </source>
</evidence>
<dbReference type="SUPFAM" id="SSF50156">
    <property type="entry name" value="PDZ domain-like"/>
    <property type="match status" value="1"/>
</dbReference>
<proteinExistence type="predicted"/>
<keyword evidence="5" id="KW-1185">Reference proteome</keyword>
<dbReference type="EMBL" id="VFOW01000001">
    <property type="protein sequence ID" value="TQL75514.1"/>
    <property type="molecule type" value="Genomic_DNA"/>
</dbReference>
<dbReference type="InterPro" id="IPR001940">
    <property type="entry name" value="Peptidase_S1C"/>
</dbReference>
<dbReference type="InterPro" id="IPR051201">
    <property type="entry name" value="Chloro_Bact_Ser_Proteases"/>
</dbReference>
<dbReference type="Proteomes" id="UP000317043">
    <property type="component" value="Unassembled WGS sequence"/>
</dbReference>
<dbReference type="GO" id="GO:0006508">
    <property type="term" value="P:proteolysis"/>
    <property type="evidence" value="ECO:0007669"/>
    <property type="project" value="UniProtKB-KW"/>
</dbReference>
<feature type="domain" description="PDZ" evidence="3">
    <location>
        <begin position="234"/>
        <end position="314"/>
    </location>
</feature>
<dbReference type="Pfam" id="PF13180">
    <property type="entry name" value="PDZ_2"/>
    <property type="match status" value="1"/>
</dbReference>
<gene>
    <name evidence="4" type="ORF">FB566_1020</name>
</gene>
<reference evidence="4 5" key="1">
    <citation type="submission" date="2019-06" db="EMBL/GenBank/DDBJ databases">
        <title>Sequencing the genomes of 1000 actinobacteria strains.</title>
        <authorList>
            <person name="Klenk H.-P."/>
        </authorList>
    </citation>
    <scope>NUCLEOTIDE SEQUENCE [LARGE SCALE GENOMIC DNA]</scope>
    <source>
        <strain evidence="4 5">DSM 45928</strain>
    </source>
</reference>
<dbReference type="SMART" id="SM00228">
    <property type="entry name" value="PDZ"/>
    <property type="match status" value="1"/>
</dbReference>
<dbReference type="PRINTS" id="PR00834">
    <property type="entry name" value="PROTEASES2C"/>
</dbReference>
<dbReference type="AlphaFoldDB" id="A0A543ASF4"/>
<sequence>MAVAVAVALALGAGGVGGFVGYSLAESQVTTDSPSALVSDSATLSDVAAAVQPSVVSIGAGQSTGSGVVYDDQGHIITNSHVVASAQGDIEVRFSDGSSSKATLVGMDERGDIAVLKVEDTSNLTPIAVGDSNGLSVGDTVLALGSPLGLDGSVTSGIVSAMDRAISDGSSSLQGLIQTDAAINRGNSGGALVNGRGELIGINTAIATTDSSGGSIGVGFAIPSATATSTADQLIAGGSVERAFLGVSMSAGGGTGAVVTDVQSDSPAADAGLRTGDIITAIDGQPVATPAEVAAAVQARKPGDTVTITYVRDGMSESEATATLSAD</sequence>
<dbReference type="PANTHER" id="PTHR43343">
    <property type="entry name" value="PEPTIDASE S12"/>
    <property type="match status" value="1"/>
</dbReference>
<evidence type="ECO:0000313" key="5">
    <source>
        <dbReference type="Proteomes" id="UP000317043"/>
    </source>
</evidence>
<comment type="caution">
    <text evidence="4">The sequence shown here is derived from an EMBL/GenBank/DDBJ whole genome shotgun (WGS) entry which is preliminary data.</text>
</comment>
<dbReference type="InterPro" id="IPR001478">
    <property type="entry name" value="PDZ"/>
</dbReference>
<dbReference type="Pfam" id="PF13365">
    <property type="entry name" value="Trypsin_2"/>
    <property type="match status" value="1"/>
</dbReference>
<dbReference type="InterPro" id="IPR009003">
    <property type="entry name" value="Peptidase_S1_PA"/>
</dbReference>
<evidence type="ECO:0000313" key="4">
    <source>
        <dbReference type="EMBL" id="TQL75514.1"/>
    </source>
</evidence>
<name>A0A543ASF4_9ACTN</name>
<dbReference type="InParanoid" id="A0A543ASF4"/>
<accession>A0A543ASF4</accession>
<dbReference type="Gene3D" id="2.30.42.10">
    <property type="match status" value="1"/>
</dbReference>
<keyword evidence="1 4" id="KW-0645">Protease</keyword>
<protein>
    <submittedName>
        <fullName evidence="4">S1-C subfamily serine protease</fullName>
    </submittedName>
</protein>
<evidence type="ECO:0000256" key="2">
    <source>
        <dbReference type="ARBA" id="ARBA00022801"/>
    </source>
</evidence>